<dbReference type="InterPro" id="IPR029058">
    <property type="entry name" value="AB_hydrolase_fold"/>
</dbReference>
<reference evidence="2" key="2">
    <citation type="submission" date="2021-01" db="UniProtKB">
        <authorList>
            <consortium name="EnsemblMetazoa"/>
        </authorList>
    </citation>
    <scope>IDENTIFICATION</scope>
</reference>
<dbReference type="InterPro" id="IPR008547">
    <property type="entry name" value="DUF829_TMEM53"/>
</dbReference>
<evidence type="ECO:0008006" key="4">
    <source>
        <dbReference type="Google" id="ProtNLM"/>
    </source>
</evidence>
<proteinExistence type="predicted"/>
<feature type="region of interest" description="Disordered" evidence="1">
    <location>
        <begin position="355"/>
        <end position="383"/>
    </location>
</feature>
<dbReference type="PANTHER" id="PTHR20908:SF3">
    <property type="entry name" value="TRANSMEMBRANE PROTEIN 53"/>
    <property type="match status" value="1"/>
</dbReference>
<dbReference type="SUPFAM" id="SSF53474">
    <property type="entry name" value="alpha/beta-Hydrolases"/>
    <property type="match status" value="1"/>
</dbReference>
<evidence type="ECO:0000256" key="1">
    <source>
        <dbReference type="SAM" id="MobiDB-lite"/>
    </source>
</evidence>
<organism evidence="2 3">
    <name type="scientific">Strongylocentrotus purpuratus</name>
    <name type="common">Purple sea urchin</name>
    <dbReference type="NCBI Taxonomy" id="7668"/>
    <lineage>
        <taxon>Eukaryota</taxon>
        <taxon>Metazoa</taxon>
        <taxon>Echinodermata</taxon>
        <taxon>Eleutherozoa</taxon>
        <taxon>Echinozoa</taxon>
        <taxon>Echinoidea</taxon>
        <taxon>Euechinoidea</taxon>
        <taxon>Echinacea</taxon>
        <taxon>Camarodonta</taxon>
        <taxon>Echinidea</taxon>
        <taxon>Strongylocentrotidae</taxon>
        <taxon>Strongylocentrotus</taxon>
    </lineage>
</organism>
<dbReference type="EnsemblMetazoa" id="XM_030989222">
    <property type="protein sequence ID" value="XP_030845082"/>
    <property type="gene ID" value="LOC755141"/>
</dbReference>
<dbReference type="OrthoDB" id="77878at2759"/>
<sequence>MFDSAGDVFLPFFEWNTYTVVTAAVLGLILYDLYCKGTATLYGHTGPRARLSSSSSDVFDVLGDIDSFSLIELNTTVISDNLELKTNDELLHDESLFESDVDFGSTSSSFDDEAFGHPSERPLVVMFSWLLAKPRHVNKYVELYTRKGMDVLVVKTRPIDIAWPANAKEIAREILDYVTDGDKRPLLVHAFSVSSHVYAEMLDLVDAVEKYSSVRYRIVGQILDSCVLSRDSYEGIYSQASSNSFTQLFIKRVAETYFWVTNKYTMDSIIKVNEIFTGRPVKAPALILFSRDDHIATAKENDELVNQWRKHLDNDLYVKCWQSSPHVGHLVKHRDEYEDAIYGFMGKLKGLPKKLHLDKPTPPANVSSLPQQAPKEAELKKDE</sequence>
<protein>
    <recommendedName>
        <fullName evidence="4">Transmembrane protein 53</fullName>
    </recommendedName>
</protein>
<keyword evidence="3" id="KW-1185">Reference proteome</keyword>
<dbReference type="Pfam" id="PF05705">
    <property type="entry name" value="DUF829"/>
    <property type="match status" value="1"/>
</dbReference>
<reference evidence="3" key="1">
    <citation type="submission" date="2015-02" db="EMBL/GenBank/DDBJ databases">
        <title>Genome sequencing for Strongylocentrotus purpuratus.</title>
        <authorList>
            <person name="Murali S."/>
            <person name="Liu Y."/>
            <person name="Vee V."/>
            <person name="English A."/>
            <person name="Wang M."/>
            <person name="Skinner E."/>
            <person name="Han Y."/>
            <person name="Muzny D.M."/>
            <person name="Worley K.C."/>
            <person name="Gibbs R.A."/>
        </authorList>
    </citation>
    <scope>NUCLEOTIDE SEQUENCE</scope>
</reference>
<evidence type="ECO:0000313" key="3">
    <source>
        <dbReference type="Proteomes" id="UP000007110"/>
    </source>
</evidence>
<dbReference type="KEGG" id="spu:755141"/>
<dbReference type="GeneID" id="755141"/>
<name>A0A7M7T0M5_STRPU</name>
<dbReference type="InParanoid" id="A0A7M7T0M5"/>
<accession>A0A7M7T0M5</accession>
<dbReference type="AlphaFoldDB" id="A0A7M7T0M5"/>
<dbReference type="OMA" id="IAWPANA"/>
<evidence type="ECO:0000313" key="2">
    <source>
        <dbReference type="EnsemblMetazoa" id="XP_030845082"/>
    </source>
</evidence>
<dbReference type="RefSeq" id="XP_030845082.1">
    <property type="nucleotide sequence ID" value="XM_030989222.1"/>
</dbReference>
<dbReference type="PANTHER" id="PTHR20908">
    <property type="entry name" value="LD15586P"/>
    <property type="match status" value="1"/>
</dbReference>
<dbReference type="Proteomes" id="UP000007110">
    <property type="component" value="Unassembled WGS sequence"/>
</dbReference>